<keyword evidence="3" id="KW-0238">DNA-binding</keyword>
<proteinExistence type="predicted"/>
<evidence type="ECO:0000256" key="2">
    <source>
        <dbReference type="ARBA" id="ARBA00023015"/>
    </source>
</evidence>
<evidence type="ECO:0000256" key="3">
    <source>
        <dbReference type="ARBA" id="ARBA00023125"/>
    </source>
</evidence>
<accession>A0A3L6G567</accession>
<dbReference type="CDD" id="cd00265">
    <property type="entry name" value="MADS_MEF2_like"/>
    <property type="match status" value="1"/>
</dbReference>
<dbReference type="PRINTS" id="PR00404">
    <property type="entry name" value="MADSDOMAIN"/>
</dbReference>
<comment type="caution">
    <text evidence="7">The sequence shown here is derived from an EMBL/GenBank/DDBJ whole genome shotgun (WGS) entry which is preliminary data.</text>
</comment>
<dbReference type="SUPFAM" id="SSF55455">
    <property type="entry name" value="SRF-like"/>
    <property type="match status" value="1"/>
</dbReference>
<dbReference type="GO" id="GO:0046983">
    <property type="term" value="F:protein dimerization activity"/>
    <property type="evidence" value="ECO:0007669"/>
    <property type="project" value="InterPro"/>
</dbReference>
<dbReference type="Pfam" id="PF00319">
    <property type="entry name" value="SRF-TF"/>
    <property type="match status" value="1"/>
</dbReference>
<evidence type="ECO:0000313" key="7">
    <source>
        <dbReference type="EMBL" id="PWZ43744.1"/>
    </source>
</evidence>
<dbReference type="GO" id="GO:0000977">
    <property type="term" value="F:RNA polymerase II transcription regulatory region sequence-specific DNA binding"/>
    <property type="evidence" value="ECO:0007669"/>
    <property type="project" value="InterPro"/>
</dbReference>
<name>A0A3L6G567_MAIZE</name>
<dbReference type="InterPro" id="IPR050142">
    <property type="entry name" value="MADS-box/MEF2_TF"/>
</dbReference>
<dbReference type="GO" id="GO:0005634">
    <property type="term" value="C:nucleus"/>
    <property type="evidence" value="ECO:0007669"/>
    <property type="project" value="UniProtKB-SubCell"/>
</dbReference>
<dbReference type="GO" id="GO:0045944">
    <property type="term" value="P:positive regulation of transcription by RNA polymerase II"/>
    <property type="evidence" value="ECO:0007669"/>
    <property type="project" value="InterPro"/>
</dbReference>
<dbReference type="GO" id="GO:0003700">
    <property type="term" value="F:DNA-binding transcription factor activity"/>
    <property type="evidence" value="ECO:0007669"/>
    <property type="project" value="InterPro"/>
</dbReference>
<dbReference type="PANTHER" id="PTHR48019">
    <property type="entry name" value="SERUM RESPONSE FACTOR HOMOLOG"/>
    <property type="match status" value="1"/>
</dbReference>
<evidence type="ECO:0000256" key="5">
    <source>
        <dbReference type="ARBA" id="ARBA00023242"/>
    </source>
</evidence>
<dbReference type="InterPro" id="IPR033896">
    <property type="entry name" value="MEF2-like_N"/>
</dbReference>
<comment type="subcellular location">
    <subcellularLocation>
        <location evidence="1">Nucleus</location>
    </subcellularLocation>
</comment>
<feature type="domain" description="MADS-box" evidence="6">
    <location>
        <begin position="3"/>
        <end position="63"/>
    </location>
</feature>
<protein>
    <submittedName>
        <fullName evidence="7">MADS-box transcription factor 20</fullName>
    </submittedName>
</protein>
<keyword evidence="4" id="KW-0804">Transcription</keyword>
<dbReference type="SMART" id="SM00432">
    <property type="entry name" value="MADS"/>
    <property type="match status" value="1"/>
</dbReference>
<evidence type="ECO:0000256" key="1">
    <source>
        <dbReference type="ARBA" id="ARBA00004123"/>
    </source>
</evidence>
<dbReference type="ExpressionAtlas" id="A0A3L6G567">
    <property type="expression patterns" value="baseline and differential"/>
</dbReference>
<dbReference type="EMBL" id="NCVQ01000002">
    <property type="protein sequence ID" value="PWZ43744.1"/>
    <property type="molecule type" value="Genomic_DNA"/>
</dbReference>
<dbReference type="AlphaFoldDB" id="A0A3L6G567"/>
<keyword evidence="2" id="KW-0805">Transcription regulation</keyword>
<keyword evidence="5" id="KW-0539">Nucleus</keyword>
<dbReference type="InterPro" id="IPR036879">
    <property type="entry name" value="TF_MADSbox_sf"/>
</dbReference>
<dbReference type="InterPro" id="IPR002100">
    <property type="entry name" value="TF_MADSbox"/>
</dbReference>
<evidence type="ECO:0000259" key="6">
    <source>
        <dbReference type="PROSITE" id="PS50066"/>
    </source>
</evidence>
<sequence>MGRGRGKVEVRRIENSVSRQVTFSKRRRGLAKKARELAVLCDADVALLVFSDKGRLHDFAAHGRNLMGEQLESLTFREVQQLEHRIDSALRNVRSRKETFLMEQNGILEKLLASQMHFFMEFSWSDLEVLLCSCEKEKAAVGASSSLHTTTSTAAASSTAAAAAALPNLNICPDDSDEPGMAAAAGIRLPWWMLQPSAVSQRQEQH</sequence>
<dbReference type="Gene3D" id="3.40.1810.10">
    <property type="entry name" value="Transcription factor, MADS-box"/>
    <property type="match status" value="1"/>
</dbReference>
<evidence type="ECO:0000256" key="4">
    <source>
        <dbReference type="ARBA" id="ARBA00023163"/>
    </source>
</evidence>
<organism evidence="7">
    <name type="scientific">Zea mays</name>
    <name type="common">Maize</name>
    <dbReference type="NCBI Taxonomy" id="4577"/>
    <lineage>
        <taxon>Eukaryota</taxon>
        <taxon>Viridiplantae</taxon>
        <taxon>Streptophyta</taxon>
        <taxon>Embryophyta</taxon>
        <taxon>Tracheophyta</taxon>
        <taxon>Spermatophyta</taxon>
        <taxon>Magnoliopsida</taxon>
        <taxon>Liliopsida</taxon>
        <taxon>Poales</taxon>
        <taxon>Poaceae</taxon>
        <taxon>PACMAD clade</taxon>
        <taxon>Panicoideae</taxon>
        <taxon>Andropogonodae</taxon>
        <taxon>Andropogoneae</taxon>
        <taxon>Tripsacinae</taxon>
        <taxon>Zea</taxon>
    </lineage>
</organism>
<dbReference type="Proteomes" id="UP000251960">
    <property type="component" value="Chromosome 10"/>
</dbReference>
<gene>
    <name evidence="7" type="primary">MADS20</name>
    <name evidence="7" type="ORF">Zm00014a_038841</name>
</gene>
<reference evidence="7" key="1">
    <citation type="journal article" date="2018" name="Nat. Genet.">
        <title>Extensive intraspecific gene order and gene structural variations between Mo17 and other maize genomes.</title>
        <authorList>
            <person name="Sun S."/>
            <person name="Zhou Y."/>
            <person name="Chen J."/>
            <person name="Shi J."/>
            <person name="Zhao H."/>
            <person name="Zhao H."/>
            <person name="Song W."/>
            <person name="Zhang M."/>
            <person name="Cui Y."/>
            <person name="Dong X."/>
            <person name="Liu H."/>
            <person name="Ma X."/>
            <person name="Jiao Y."/>
            <person name="Wang B."/>
            <person name="Wei X."/>
            <person name="Stein J.C."/>
            <person name="Glaubitz J.C."/>
            <person name="Lu F."/>
            <person name="Yu G."/>
            <person name="Liang C."/>
            <person name="Fengler K."/>
            <person name="Li B."/>
            <person name="Rafalski A."/>
            <person name="Schnable P.S."/>
            <person name="Ware D.H."/>
            <person name="Buckler E.S."/>
            <person name="Lai J."/>
        </authorList>
    </citation>
    <scope>NUCLEOTIDE SEQUENCE [LARGE SCALE GENOMIC DNA]</scope>
    <source>
        <tissue evidence="7">Seedling</tissue>
    </source>
</reference>
<dbReference type="PROSITE" id="PS00350">
    <property type="entry name" value="MADS_BOX_1"/>
    <property type="match status" value="1"/>
</dbReference>
<dbReference type="PROSITE" id="PS50066">
    <property type="entry name" value="MADS_BOX_2"/>
    <property type="match status" value="1"/>
</dbReference>